<dbReference type="InterPro" id="IPR006143">
    <property type="entry name" value="RND_pump_MFP"/>
</dbReference>
<dbReference type="Pfam" id="PF25876">
    <property type="entry name" value="HH_MFP_RND"/>
    <property type="match status" value="1"/>
</dbReference>
<dbReference type="InterPro" id="IPR058626">
    <property type="entry name" value="MdtA-like_b-barrel"/>
</dbReference>
<evidence type="ECO:0000259" key="4">
    <source>
        <dbReference type="Pfam" id="PF25876"/>
    </source>
</evidence>
<evidence type="ECO:0000313" key="9">
    <source>
        <dbReference type="Proteomes" id="UP000219331"/>
    </source>
</evidence>
<dbReference type="NCBIfam" id="TIGR01730">
    <property type="entry name" value="RND_mfp"/>
    <property type="match status" value="1"/>
</dbReference>
<dbReference type="GO" id="GO:0030313">
    <property type="term" value="C:cell envelope"/>
    <property type="evidence" value="ECO:0007669"/>
    <property type="project" value="UniProtKB-SubCell"/>
</dbReference>
<dbReference type="EMBL" id="OBML01000004">
    <property type="protein sequence ID" value="SOC03320.1"/>
    <property type="molecule type" value="Genomic_DNA"/>
</dbReference>
<accession>A0A285S7G9</accession>
<evidence type="ECO:0000256" key="3">
    <source>
        <dbReference type="SAM" id="SignalP"/>
    </source>
</evidence>
<comment type="subcellular location">
    <subcellularLocation>
        <location evidence="1">Cell envelope</location>
    </subcellularLocation>
</comment>
<organism evidence="8 9">
    <name type="scientific">Stappia indica</name>
    <dbReference type="NCBI Taxonomy" id="538381"/>
    <lineage>
        <taxon>Bacteria</taxon>
        <taxon>Pseudomonadati</taxon>
        <taxon>Pseudomonadota</taxon>
        <taxon>Alphaproteobacteria</taxon>
        <taxon>Hyphomicrobiales</taxon>
        <taxon>Stappiaceae</taxon>
        <taxon>Stappia</taxon>
    </lineage>
</organism>
<reference evidence="8 9" key="1">
    <citation type="submission" date="2017-08" db="EMBL/GenBank/DDBJ databases">
        <authorList>
            <person name="de Groot N.N."/>
        </authorList>
    </citation>
    <scope>NUCLEOTIDE SEQUENCE [LARGE SCALE GENOMIC DNA]</scope>
    <source>
        <strain evidence="8 9">USBA 352</strain>
    </source>
</reference>
<dbReference type="Pfam" id="PF25944">
    <property type="entry name" value="Beta-barrel_RND"/>
    <property type="match status" value="1"/>
</dbReference>
<feature type="domain" description="Multidrug resistance protein MdtA-like beta-barrel" evidence="6">
    <location>
        <begin position="209"/>
        <end position="297"/>
    </location>
</feature>
<dbReference type="GO" id="GO:0022857">
    <property type="term" value="F:transmembrane transporter activity"/>
    <property type="evidence" value="ECO:0007669"/>
    <property type="project" value="InterPro"/>
</dbReference>
<dbReference type="FunFam" id="2.40.420.20:FF:000001">
    <property type="entry name" value="Efflux RND transporter periplasmic adaptor subunit"/>
    <property type="match status" value="1"/>
</dbReference>
<dbReference type="OrthoDB" id="7811737at2"/>
<dbReference type="RefSeq" id="WP_067215211.1">
    <property type="nucleotide sequence ID" value="NZ_MBQE01000001.1"/>
</dbReference>
<dbReference type="Gene3D" id="2.40.50.100">
    <property type="match status" value="1"/>
</dbReference>
<evidence type="ECO:0000256" key="2">
    <source>
        <dbReference type="ARBA" id="ARBA00009477"/>
    </source>
</evidence>
<dbReference type="InterPro" id="IPR058627">
    <property type="entry name" value="MdtA-like_C"/>
</dbReference>
<dbReference type="GO" id="GO:0005886">
    <property type="term" value="C:plasma membrane"/>
    <property type="evidence" value="ECO:0007669"/>
    <property type="project" value="TreeGrafter"/>
</dbReference>
<sequence length="381" mass="40153">MAQLRSFLRVSLVPGLAVALAACNPSQESSTQEAPPPSVTVAAAVSKDVRQSARFVGRVQAVDDVNLIARVSGFLSSKNVDDGATVQDGQLLFTIERAPYEAALASAKADAARAAADAALKASDLERDKDLLDKGHVSQAKYQATLAAKEQADASVAAANAAITQAELNLGYTDITAPFAGQIGKTNFSVGDVVGPSTGAIARLVRTDPMYVNFAISEKDYLDAVRGANPADAVGDKRQLPGIHVILPNGQRYEQDGEIVFIDNVVDPKTGTIAVRGRFRNPNRLLVAGTFVEAVIEAPVSMKEIVIPQSAVQRDQRGPFVLVVGSNETVEQRYVELGPQVDTDFTVKKGLQEGERVITLGLQKVRPGVPVNAALAAGSAE</sequence>
<dbReference type="GO" id="GO:0046677">
    <property type="term" value="P:response to antibiotic"/>
    <property type="evidence" value="ECO:0007669"/>
    <property type="project" value="TreeGrafter"/>
</dbReference>
<dbReference type="Pfam" id="PF25967">
    <property type="entry name" value="RND-MFP_C"/>
    <property type="match status" value="1"/>
</dbReference>
<gene>
    <name evidence="8" type="ORF">SAMN05421512_10489</name>
</gene>
<keyword evidence="3" id="KW-0732">Signal</keyword>
<name>A0A285S7G9_9HYPH</name>
<dbReference type="Gene3D" id="2.40.420.20">
    <property type="match status" value="1"/>
</dbReference>
<feature type="chain" id="PRO_5011671592" evidence="3">
    <location>
        <begin position="22"/>
        <end position="381"/>
    </location>
</feature>
<dbReference type="Pfam" id="PF25917">
    <property type="entry name" value="BSH_RND"/>
    <property type="match status" value="1"/>
</dbReference>
<comment type="similarity">
    <text evidence="2">Belongs to the membrane fusion protein (MFP) (TC 8.A.1) family.</text>
</comment>
<dbReference type="AlphaFoldDB" id="A0A285S7G9"/>
<feature type="domain" description="Multidrug resistance protein MdtA-like barrel-sandwich hybrid" evidence="5">
    <location>
        <begin position="65"/>
        <end position="195"/>
    </location>
</feature>
<dbReference type="SUPFAM" id="SSF111369">
    <property type="entry name" value="HlyD-like secretion proteins"/>
    <property type="match status" value="1"/>
</dbReference>
<evidence type="ECO:0000259" key="6">
    <source>
        <dbReference type="Pfam" id="PF25944"/>
    </source>
</evidence>
<dbReference type="Gene3D" id="2.40.30.170">
    <property type="match status" value="1"/>
</dbReference>
<dbReference type="STRING" id="538381.GCA_001696535_00305"/>
<dbReference type="InterPro" id="IPR058624">
    <property type="entry name" value="MdtA-like_HH"/>
</dbReference>
<proteinExistence type="inferred from homology"/>
<feature type="domain" description="Multidrug resistance protein MdtA-like alpha-helical hairpin" evidence="4">
    <location>
        <begin position="104"/>
        <end position="173"/>
    </location>
</feature>
<evidence type="ECO:0000313" key="8">
    <source>
        <dbReference type="EMBL" id="SOC03320.1"/>
    </source>
</evidence>
<evidence type="ECO:0000259" key="5">
    <source>
        <dbReference type="Pfam" id="PF25917"/>
    </source>
</evidence>
<evidence type="ECO:0000259" key="7">
    <source>
        <dbReference type="Pfam" id="PF25967"/>
    </source>
</evidence>
<keyword evidence="9" id="KW-1185">Reference proteome</keyword>
<dbReference type="Proteomes" id="UP000219331">
    <property type="component" value="Unassembled WGS sequence"/>
</dbReference>
<dbReference type="PANTHER" id="PTHR30158">
    <property type="entry name" value="ACRA/E-RELATED COMPONENT OF DRUG EFFLUX TRANSPORTER"/>
    <property type="match status" value="1"/>
</dbReference>
<feature type="signal peptide" evidence="3">
    <location>
        <begin position="1"/>
        <end position="21"/>
    </location>
</feature>
<feature type="domain" description="Multidrug resistance protein MdtA-like C-terminal permuted SH3" evidence="7">
    <location>
        <begin position="305"/>
        <end position="364"/>
    </location>
</feature>
<evidence type="ECO:0000256" key="1">
    <source>
        <dbReference type="ARBA" id="ARBA00004196"/>
    </source>
</evidence>
<protein>
    <submittedName>
        <fullName evidence="8">Membrane fusion protein, multidrug efflux system</fullName>
    </submittedName>
</protein>
<dbReference type="PROSITE" id="PS51257">
    <property type="entry name" value="PROKAR_LIPOPROTEIN"/>
    <property type="match status" value="1"/>
</dbReference>
<dbReference type="Gene3D" id="1.10.287.470">
    <property type="entry name" value="Helix hairpin bin"/>
    <property type="match status" value="1"/>
</dbReference>
<dbReference type="InterPro" id="IPR058625">
    <property type="entry name" value="MdtA-like_BSH"/>
</dbReference>